<dbReference type="Gene3D" id="1.25.40.10">
    <property type="entry name" value="Tetratricopeptide repeat domain"/>
    <property type="match status" value="1"/>
</dbReference>
<evidence type="ECO:0000313" key="1">
    <source>
        <dbReference type="EMBL" id="MDH6282965.1"/>
    </source>
</evidence>
<dbReference type="RefSeq" id="WP_280762247.1">
    <property type="nucleotide sequence ID" value="NZ_JARXVC010000012.1"/>
</dbReference>
<dbReference type="Proteomes" id="UP001160334">
    <property type="component" value="Unassembled WGS sequence"/>
</dbReference>
<organism evidence="1 2">
    <name type="scientific">Prescottella agglutinans</name>
    <dbReference type="NCBI Taxonomy" id="1644129"/>
    <lineage>
        <taxon>Bacteria</taxon>
        <taxon>Bacillati</taxon>
        <taxon>Actinomycetota</taxon>
        <taxon>Actinomycetes</taxon>
        <taxon>Mycobacteriales</taxon>
        <taxon>Nocardiaceae</taxon>
        <taxon>Prescottella</taxon>
    </lineage>
</organism>
<name>A0ABT6MGG5_9NOCA</name>
<gene>
    <name evidence="1" type="ORF">M2280_004208</name>
</gene>
<dbReference type="SUPFAM" id="SSF48452">
    <property type="entry name" value="TPR-like"/>
    <property type="match status" value="2"/>
</dbReference>
<sequence>MPNETTVDALISEIDSTPYGPAERELIERAIMLAEETGDEAAAYAVRMRQIQSASITGDTDTLLTAFAWCVGRNAADPATFPTQVDDHDLLWFHKWIADSLSSNPLFPRTTIAESIEQMETAYRQAGVGVSGVVQTRFWQAFEGGRMEEAARHLEELGRTPRDEYSHCEACVRSEEAQFRFATGDLDGGLALVEEMLDQDMGCADEPERAMAHTLVPLLQVGRLEDAERMHVRGYRLARGNVDNIDMIGQHLIFLAVTGNAQRAHEMLERHIAWLAHDKLNATAHLDALTAFAVTCTVAGAAGLGHERVRGADAAPLRTFLGAHDGPWTVDELAQAGWRAAEELAARFDERNGTAYRSEKISAARVLAGRRWDLPIGATHTVAVPSPAAVDPVAAAAFVDEVAGIRPAEEQVDAILDTEDGDAARAWVESELSTATEPGRRAVLLRLLAQLLASAGRFEDALTAVDGALDLAVTHMARSLTAPLAALSAQICDDLGRLDEAAGRLRLATREAELAGAESVGHRYRLGVTLVRAGHPDEAMDELSTVAETEEAQGEEAGSRAMTMLWLGYARRDAGEPGAAVMAWTEGHELAQAGADFALAARIGKELGLLMMQFDDEDALEVLDDAVEDARQLTDQPEALADLLHARGRARCQFDDETGLEDLRAAAEHADPWTRADIEDSTARALSQLGRFDEAVRTGLAASDAYAAAEDVVGSGNALIVVAQALLTTERHEEALAVLADAAPRVTAAPQLVVRVALMEGDAYEALGRHDAAAAARARVDG</sequence>
<proteinExistence type="predicted"/>
<accession>A0ABT6MGG5</accession>
<dbReference type="EMBL" id="JARXVC010000012">
    <property type="protein sequence ID" value="MDH6282965.1"/>
    <property type="molecule type" value="Genomic_DNA"/>
</dbReference>
<comment type="caution">
    <text evidence="1">The sequence shown here is derived from an EMBL/GenBank/DDBJ whole genome shotgun (WGS) entry which is preliminary data.</text>
</comment>
<protein>
    <submittedName>
        <fullName evidence="1">Tetratricopeptide (TPR) repeat protein</fullName>
    </submittedName>
</protein>
<reference evidence="1 2" key="1">
    <citation type="submission" date="2023-04" db="EMBL/GenBank/DDBJ databases">
        <title>Forest soil microbial communities from Buena Vista Peninsula, Colon Province, Panama.</title>
        <authorList>
            <person name="Bouskill N."/>
        </authorList>
    </citation>
    <scope>NUCLEOTIDE SEQUENCE [LARGE SCALE GENOMIC DNA]</scope>
    <source>
        <strain evidence="1 2">CFH S0262</strain>
    </source>
</reference>
<keyword evidence="2" id="KW-1185">Reference proteome</keyword>
<dbReference type="InterPro" id="IPR011990">
    <property type="entry name" value="TPR-like_helical_dom_sf"/>
</dbReference>
<evidence type="ECO:0000313" key="2">
    <source>
        <dbReference type="Proteomes" id="UP001160334"/>
    </source>
</evidence>